<protein>
    <submittedName>
        <fullName evidence="1">Uncharacterized protein</fullName>
    </submittedName>
</protein>
<gene>
    <name evidence="1" type="ORF">JF539_03960</name>
</gene>
<dbReference type="AlphaFoldDB" id="A0A939EA86"/>
<proteinExistence type="predicted"/>
<evidence type="ECO:0000313" key="2">
    <source>
        <dbReference type="Proteomes" id="UP000664096"/>
    </source>
</evidence>
<name>A0A939EA86_9HYPH</name>
<dbReference type="Proteomes" id="UP000664096">
    <property type="component" value="Unassembled WGS sequence"/>
</dbReference>
<dbReference type="EMBL" id="JAEKJZ010000001">
    <property type="protein sequence ID" value="MBN9669482.1"/>
    <property type="molecule type" value="Genomic_DNA"/>
</dbReference>
<organism evidence="1 2">
    <name type="scientific">Roseibium aggregatum</name>
    <dbReference type="NCBI Taxonomy" id="187304"/>
    <lineage>
        <taxon>Bacteria</taxon>
        <taxon>Pseudomonadati</taxon>
        <taxon>Pseudomonadota</taxon>
        <taxon>Alphaproteobacteria</taxon>
        <taxon>Hyphomicrobiales</taxon>
        <taxon>Stappiaceae</taxon>
        <taxon>Roseibium</taxon>
    </lineage>
</organism>
<reference evidence="1" key="1">
    <citation type="submission" date="2020-12" db="EMBL/GenBank/DDBJ databases">
        <title>Oil enriched cultivation method for isolating marine PHA-producing bacteria.</title>
        <authorList>
            <person name="Zheng W."/>
            <person name="Yu S."/>
            <person name="Huang Y."/>
        </authorList>
    </citation>
    <scope>NUCLEOTIDE SEQUENCE</scope>
    <source>
        <strain evidence="1">SY-2-12</strain>
    </source>
</reference>
<sequence>MQAEAGQPLEEIIARKEKERQAGSGLFFWGVGNAPALISKKLARDQVPVQVIFSVMKSKPKREDTSPSEIVRWQNYVDFNGSIRPIPSHTVVTSKGRSASGPKRSHYALMCFSETPLKLRRDGAFFDPHHFRNAGGKGGPVGASQVTALLKQNSEALPTSSAYRIGLSAWLTGSYWVKLVDPINIDDIKLEMAGTTHLAPSCKLSPAPISSRIDYKGAIQRDMFDESMI</sequence>
<accession>A0A939EA86</accession>
<dbReference type="RefSeq" id="WP_207139044.1">
    <property type="nucleotide sequence ID" value="NZ_JAEKJZ010000001.1"/>
</dbReference>
<evidence type="ECO:0000313" key="1">
    <source>
        <dbReference type="EMBL" id="MBN9669482.1"/>
    </source>
</evidence>
<comment type="caution">
    <text evidence="1">The sequence shown here is derived from an EMBL/GenBank/DDBJ whole genome shotgun (WGS) entry which is preliminary data.</text>
</comment>